<reference evidence="4" key="1">
    <citation type="submission" date="2016-10" db="EMBL/GenBank/DDBJ databases">
        <authorList>
            <person name="Varghese N."/>
            <person name="Submissions S."/>
        </authorList>
    </citation>
    <scope>NUCLEOTIDE SEQUENCE [LARGE SCALE GENOMIC DNA]</scope>
    <source>
        <strain evidence="4">DSM 44437</strain>
    </source>
</reference>
<feature type="chain" id="PRO_5011686465" description="PA domain-containing protein" evidence="2">
    <location>
        <begin position="30"/>
        <end position="488"/>
    </location>
</feature>
<feature type="region of interest" description="Disordered" evidence="1">
    <location>
        <begin position="469"/>
        <end position="488"/>
    </location>
</feature>
<dbReference type="STRING" id="65499.SAMN04488000_13227"/>
<protein>
    <recommendedName>
        <fullName evidence="5">PA domain-containing protein</fullName>
    </recommendedName>
</protein>
<dbReference type="EMBL" id="FOFV01000032">
    <property type="protein sequence ID" value="SES43912.1"/>
    <property type="molecule type" value="Genomic_DNA"/>
</dbReference>
<keyword evidence="4" id="KW-1185">Reference proteome</keyword>
<dbReference type="Proteomes" id="UP000199503">
    <property type="component" value="Unassembled WGS sequence"/>
</dbReference>
<dbReference type="SUPFAM" id="SSF53187">
    <property type="entry name" value="Zn-dependent exopeptidases"/>
    <property type="match status" value="1"/>
</dbReference>
<keyword evidence="2" id="KW-0732">Signal</keyword>
<dbReference type="AlphaFoldDB" id="A0A1H9XCR5"/>
<name>A0A1H9XCR5_9PSEU</name>
<feature type="signal peptide" evidence="2">
    <location>
        <begin position="1"/>
        <end position="29"/>
    </location>
</feature>
<evidence type="ECO:0000256" key="2">
    <source>
        <dbReference type="SAM" id="SignalP"/>
    </source>
</evidence>
<accession>A0A1H9XCR5</accession>
<evidence type="ECO:0000313" key="4">
    <source>
        <dbReference type="Proteomes" id="UP000199503"/>
    </source>
</evidence>
<proteinExistence type="predicted"/>
<dbReference type="Gene3D" id="3.40.630.10">
    <property type="entry name" value="Zn peptidases"/>
    <property type="match status" value="1"/>
</dbReference>
<sequence>MSAVQPARCIAFIGVVTVFALQLTTPARASDDCSPTVDERTFASARELRSLNATVAGFGVRATGSPAHDRLISWLERRADRLPGVSVRSERFAIERWRPGPGFLLSNGAVPVASAIPYSDPGVRSGVLVRLPAGTPITADNARGKVVLRDFPALDRGYLAEPLLNADMVDAGRAGAAGVVVAFPFPHEQVKGYWDPHVGTHYRVPGVFVGSEAASRLVPGTHTTIGVVAGRAPATTRSLIATLPGLSSERIVLDTNTDGVGWVQENGAVALLALAEHFARLPLRCRPRTIEFVFATGHLHRPAEGSEFRARALDAEYDSGSVAFAFVLEHLGTREYLPQDGSLRPTGLAEFSGWFTGSPVLSQTAASALAGRAVDRTFVLPGSDLPVPGRVPPQCSFGGIGTHFHSHLVPTMAMISGPWTLWAPSFGAQAVDHERMRRQVLAAGDAITALAPVPREQIAGPYLEQRRARAAGAPTCSHDLPPEWAPRS</sequence>
<evidence type="ECO:0008006" key="5">
    <source>
        <dbReference type="Google" id="ProtNLM"/>
    </source>
</evidence>
<gene>
    <name evidence="3" type="ORF">SAMN04488000_13227</name>
</gene>
<evidence type="ECO:0000256" key="1">
    <source>
        <dbReference type="SAM" id="MobiDB-lite"/>
    </source>
</evidence>
<organism evidence="3 4">
    <name type="scientific">Lentzea albida</name>
    <dbReference type="NCBI Taxonomy" id="65499"/>
    <lineage>
        <taxon>Bacteria</taxon>
        <taxon>Bacillati</taxon>
        <taxon>Actinomycetota</taxon>
        <taxon>Actinomycetes</taxon>
        <taxon>Pseudonocardiales</taxon>
        <taxon>Pseudonocardiaceae</taxon>
        <taxon>Lentzea</taxon>
    </lineage>
</organism>
<evidence type="ECO:0000313" key="3">
    <source>
        <dbReference type="EMBL" id="SES43912.1"/>
    </source>
</evidence>
<dbReference type="Gene3D" id="3.50.30.30">
    <property type="match status" value="1"/>
</dbReference>